<keyword evidence="1" id="KW-1133">Transmembrane helix</keyword>
<keyword evidence="1" id="KW-0472">Membrane</keyword>
<gene>
    <name evidence="3" type="ORF">FGF67_06005</name>
</gene>
<dbReference type="GO" id="GO:0016020">
    <property type="term" value="C:membrane"/>
    <property type="evidence" value="ECO:0007669"/>
    <property type="project" value="InterPro"/>
</dbReference>
<organism evidence="3 4">
    <name type="scientific">Allotamlana fucoidanivorans</name>
    <dbReference type="NCBI Taxonomy" id="2583814"/>
    <lineage>
        <taxon>Bacteria</taxon>
        <taxon>Pseudomonadati</taxon>
        <taxon>Bacteroidota</taxon>
        <taxon>Flavobacteriia</taxon>
        <taxon>Flavobacteriales</taxon>
        <taxon>Flavobacteriaceae</taxon>
        <taxon>Allotamlana</taxon>
    </lineage>
</organism>
<reference evidence="3 4" key="1">
    <citation type="submission" date="2019-05" db="EMBL/GenBank/DDBJ databases">
        <title>Tamlana fucoidanivorans sp. nov., isolated from the surface of algae collected from Fujian province in China.</title>
        <authorList>
            <person name="Li J."/>
        </authorList>
    </citation>
    <scope>NUCLEOTIDE SEQUENCE [LARGE SCALE GENOMIC DNA]</scope>
    <source>
        <strain evidence="3 4">CW2-9</strain>
    </source>
</reference>
<dbReference type="AlphaFoldDB" id="A0A5C4SMV5"/>
<protein>
    <submittedName>
        <fullName evidence="3">Histidine kinase</fullName>
    </submittedName>
</protein>
<name>A0A5C4SMV5_9FLAO</name>
<dbReference type="PANTHER" id="PTHR34220:SF7">
    <property type="entry name" value="SENSOR HISTIDINE KINASE YPDA"/>
    <property type="match status" value="1"/>
</dbReference>
<evidence type="ECO:0000259" key="2">
    <source>
        <dbReference type="Pfam" id="PF06580"/>
    </source>
</evidence>
<evidence type="ECO:0000313" key="4">
    <source>
        <dbReference type="Proteomes" id="UP000308713"/>
    </source>
</evidence>
<dbReference type="InterPro" id="IPR010559">
    <property type="entry name" value="Sig_transdc_His_kin_internal"/>
</dbReference>
<dbReference type="GO" id="GO:0000155">
    <property type="term" value="F:phosphorelay sensor kinase activity"/>
    <property type="evidence" value="ECO:0007669"/>
    <property type="project" value="InterPro"/>
</dbReference>
<comment type="caution">
    <text evidence="3">The sequence shown here is derived from an EMBL/GenBank/DDBJ whole genome shotgun (WGS) entry which is preliminary data.</text>
</comment>
<keyword evidence="1" id="KW-0812">Transmembrane</keyword>
<feature type="transmembrane region" description="Helical" evidence="1">
    <location>
        <begin position="101"/>
        <end position="123"/>
    </location>
</feature>
<proteinExistence type="predicted"/>
<dbReference type="EMBL" id="VDCS01000005">
    <property type="protein sequence ID" value="TNJ45436.1"/>
    <property type="molecule type" value="Genomic_DNA"/>
</dbReference>
<dbReference type="Pfam" id="PF06580">
    <property type="entry name" value="His_kinase"/>
    <property type="match status" value="1"/>
</dbReference>
<dbReference type="Proteomes" id="UP000308713">
    <property type="component" value="Unassembled WGS sequence"/>
</dbReference>
<feature type="transmembrane region" description="Helical" evidence="1">
    <location>
        <begin position="29"/>
        <end position="47"/>
    </location>
</feature>
<dbReference type="InterPro" id="IPR050640">
    <property type="entry name" value="Bact_2-comp_sensor_kinase"/>
</dbReference>
<evidence type="ECO:0000313" key="3">
    <source>
        <dbReference type="EMBL" id="TNJ45436.1"/>
    </source>
</evidence>
<dbReference type="OrthoDB" id="9809908at2"/>
<dbReference type="PANTHER" id="PTHR34220">
    <property type="entry name" value="SENSOR HISTIDINE KINASE YPDA"/>
    <property type="match status" value="1"/>
</dbReference>
<keyword evidence="3" id="KW-0808">Transferase</keyword>
<accession>A0A5C4SMV5</accession>
<keyword evidence="4" id="KW-1185">Reference proteome</keyword>
<evidence type="ECO:0000256" key="1">
    <source>
        <dbReference type="SAM" id="Phobius"/>
    </source>
</evidence>
<sequence length="328" mass="38607">MFWLAYFIFNVLRWGSYFNDYVYSFKSNVVEFAIHIIIVYGNIFYLIPKFILRKRYKRYVFIMLVILALVYVIRTALNYVLVTEEVFPESQLPSSFFDINYIIAVILGELYVISFVTAIKFVVEWFLEKKKNEDLAQLQLSTELKYLHTQIQPHFFFNTLNNLYALTLQKSEDAPKLVIKLSEMMQYVLYNIDGSKVDLINEITHINNYIDIEHLRFKDRVETNMDITGNIEDVQVPPLLILSFVENCFKHGMKANDCLKIDMSFNVLKGYLEFSLENNFNPDVAQDSFSGIGNENAMRRLNLLYSNNFILNSKVEGDMYKLYLKIPI</sequence>
<feature type="transmembrane region" description="Helical" evidence="1">
    <location>
        <begin position="59"/>
        <end position="81"/>
    </location>
</feature>
<feature type="domain" description="Signal transduction histidine kinase internal region" evidence="2">
    <location>
        <begin position="142"/>
        <end position="221"/>
    </location>
</feature>
<keyword evidence="3" id="KW-0418">Kinase</keyword>